<sequence length="164" mass="18408">GSCAMLGLRRLTAHQLRAFAAFAGEIPHDAIQKSFVLSSGPGGQNVQKNATKAQIKVKLDDSATWLDNDLRMAVVRRLANRINSSGEVVIESDRTRERSLNLTDALDKLRSTIYEVQREMGARKETEEDVAVVRERAARAAHFRLAEKRRESAKRENRQSHAEL</sequence>
<dbReference type="FunFam" id="3.30.160.20:FF:000046">
    <property type="entry name" value="Peptidyl-tRNA hydrolase ICT1"/>
    <property type="match status" value="1"/>
</dbReference>
<dbReference type="GO" id="GO:0004045">
    <property type="term" value="F:peptidyl-tRNA hydrolase activity"/>
    <property type="evidence" value="ECO:0007669"/>
    <property type="project" value="UniProtKB-EC"/>
</dbReference>
<reference evidence="8" key="1">
    <citation type="submission" date="2022-10" db="EMBL/GenBank/DDBJ databases">
        <title>Genome assembly of Pristionchus species.</title>
        <authorList>
            <person name="Yoshida K."/>
            <person name="Sommer R.J."/>
        </authorList>
    </citation>
    <scope>NUCLEOTIDE SEQUENCE [LARGE SCALE GENOMIC DNA]</scope>
    <source>
        <strain evidence="8">RS5460</strain>
    </source>
</reference>
<dbReference type="Proteomes" id="UP001328107">
    <property type="component" value="Unassembled WGS sequence"/>
</dbReference>
<name>A0AAN4ZNM7_9BILA</name>
<evidence type="ECO:0000256" key="5">
    <source>
        <dbReference type="SAM" id="MobiDB-lite"/>
    </source>
</evidence>
<gene>
    <name evidence="7" type="ORF">PMAYCL1PPCAC_12794</name>
</gene>
<dbReference type="EMBL" id="BTRK01000003">
    <property type="protein sequence ID" value="GMR42599.1"/>
    <property type="molecule type" value="Genomic_DNA"/>
</dbReference>
<comment type="caution">
    <text evidence="7">The sequence shown here is derived from an EMBL/GenBank/DDBJ whole genome shotgun (WGS) entry which is preliminary data.</text>
</comment>
<dbReference type="GO" id="GO:0070126">
    <property type="term" value="P:mitochondrial translational termination"/>
    <property type="evidence" value="ECO:0007669"/>
    <property type="project" value="TreeGrafter"/>
</dbReference>
<feature type="region of interest" description="Disordered" evidence="5">
    <location>
        <begin position="145"/>
        <end position="164"/>
    </location>
</feature>
<keyword evidence="8" id="KW-1185">Reference proteome</keyword>
<accession>A0AAN4ZNM7</accession>
<dbReference type="EC" id="3.1.1.29" evidence="1"/>
<evidence type="ECO:0000256" key="3">
    <source>
        <dbReference type="ARBA" id="ARBA00039441"/>
    </source>
</evidence>
<protein>
    <recommendedName>
        <fullName evidence="3">Large ribosomal subunit protein mL62</fullName>
        <ecNumber evidence="1">3.1.1.29</ecNumber>
    </recommendedName>
    <alternativeName>
        <fullName evidence="4">Peptidyl-tRNA hydrolase ICT1, mitochondrial</fullName>
    </alternativeName>
</protein>
<dbReference type="Pfam" id="PF00472">
    <property type="entry name" value="RF-1"/>
    <property type="match status" value="1"/>
</dbReference>
<feature type="non-terminal residue" evidence="7">
    <location>
        <position position="1"/>
    </location>
</feature>
<evidence type="ECO:0000313" key="8">
    <source>
        <dbReference type="Proteomes" id="UP001328107"/>
    </source>
</evidence>
<evidence type="ECO:0000256" key="1">
    <source>
        <dbReference type="ARBA" id="ARBA00013260"/>
    </source>
</evidence>
<evidence type="ECO:0000256" key="2">
    <source>
        <dbReference type="ARBA" id="ARBA00038225"/>
    </source>
</evidence>
<dbReference type="InterPro" id="IPR052104">
    <property type="entry name" value="Mito_Release_Factor_mL62"/>
</dbReference>
<dbReference type="PANTHER" id="PTHR11075">
    <property type="entry name" value="PEPTIDE CHAIN RELEASE FACTOR"/>
    <property type="match status" value="1"/>
</dbReference>
<evidence type="ECO:0000313" key="7">
    <source>
        <dbReference type="EMBL" id="GMR42599.1"/>
    </source>
</evidence>
<dbReference type="InterPro" id="IPR000352">
    <property type="entry name" value="Pep_chain_release_fac_I"/>
</dbReference>
<comment type="similarity">
    <text evidence="2">Belongs to the prokaryotic/mitochondrial release factor family. Mitochondrion-specific ribosomal protein mL62 subfamily.</text>
</comment>
<dbReference type="GO" id="GO:0016150">
    <property type="term" value="F:translation release factor activity, codon nonspecific"/>
    <property type="evidence" value="ECO:0007669"/>
    <property type="project" value="TreeGrafter"/>
</dbReference>
<evidence type="ECO:0000259" key="6">
    <source>
        <dbReference type="Pfam" id="PF00472"/>
    </source>
</evidence>
<organism evidence="7 8">
    <name type="scientific">Pristionchus mayeri</name>
    <dbReference type="NCBI Taxonomy" id="1317129"/>
    <lineage>
        <taxon>Eukaryota</taxon>
        <taxon>Metazoa</taxon>
        <taxon>Ecdysozoa</taxon>
        <taxon>Nematoda</taxon>
        <taxon>Chromadorea</taxon>
        <taxon>Rhabditida</taxon>
        <taxon>Rhabditina</taxon>
        <taxon>Diplogasteromorpha</taxon>
        <taxon>Diplogasteroidea</taxon>
        <taxon>Neodiplogasteridae</taxon>
        <taxon>Pristionchus</taxon>
    </lineage>
</organism>
<dbReference type="Gene3D" id="3.30.160.20">
    <property type="match status" value="1"/>
</dbReference>
<dbReference type="AlphaFoldDB" id="A0AAN4ZNM7"/>
<feature type="domain" description="Prokaryotic-type class I peptide chain release factors" evidence="6">
    <location>
        <begin position="25"/>
        <end position="155"/>
    </location>
</feature>
<dbReference type="GO" id="GO:0005762">
    <property type="term" value="C:mitochondrial large ribosomal subunit"/>
    <property type="evidence" value="ECO:0007669"/>
    <property type="project" value="TreeGrafter"/>
</dbReference>
<dbReference type="PANTHER" id="PTHR11075:SF54">
    <property type="entry name" value="LARGE RIBOSOMAL SUBUNIT PROTEIN ML62"/>
    <property type="match status" value="1"/>
</dbReference>
<evidence type="ECO:0000256" key="4">
    <source>
        <dbReference type="ARBA" id="ARBA00041531"/>
    </source>
</evidence>
<dbReference type="SUPFAM" id="SSF110916">
    <property type="entry name" value="Peptidyl-tRNA hydrolase domain-like"/>
    <property type="match status" value="1"/>
</dbReference>
<proteinExistence type="inferred from homology"/>